<dbReference type="PANTHER" id="PTHR20583">
    <property type="entry name" value="TRIPLE QXXK/R MOTIF-CONTAINING PROTEIN"/>
    <property type="match status" value="1"/>
</dbReference>
<evidence type="ECO:0000256" key="2">
    <source>
        <dbReference type="ARBA" id="ARBA00007709"/>
    </source>
</evidence>
<keyword evidence="4 8" id="KW-0812">Transmembrane</keyword>
<keyword evidence="5" id="KW-0256">Endoplasmic reticulum</keyword>
<comment type="caution">
    <text evidence="9">The sequence shown here is derived from an EMBL/GenBank/DDBJ whole genome shotgun (WGS) entry which is preliminary data.</text>
</comment>
<evidence type="ECO:0000256" key="7">
    <source>
        <dbReference type="ARBA" id="ARBA00023136"/>
    </source>
</evidence>
<comment type="subcellular location">
    <subcellularLocation>
        <location evidence="1">Endoplasmic reticulum membrane</location>
        <topology evidence="1">Single-pass membrane protein</topology>
    </subcellularLocation>
</comment>
<keyword evidence="6 8" id="KW-1133">Transmembrane helix</keyword>
<keyword evidence="10" id="KW-1185">Reference proteome</keyword>
<sequence length="74" mass="8422">MARKDVNKGSNIDIYRKKIGKQEYRRNKGVVKSIKDTSDAKQSAIGVKEILLVMVAIFVLLATIYLMVFLSFEK</sequence>
<evidence type="ECO:0000256" key="3">
    <source>
        <dbReference type="ARBA" id="ARBA00014257"/>
    </source>
</evidence>
<dbReference type="PANTHER" id="PTHR20583:SF1">
    <property type="entry name" value="TRIPLE QXXK_R MOTIF-CONTAINING PROTEIN"/>
    <property type="match status" value="1"/>
</dbReference>
<evidence type="ECO:0000256" key="8">
    <source>
        <dbReference type="SAM" id="Phobius"/>
    </source>
</evidence>
<dbReference type="EMBL" id="CAWYQH010000152">
    <property type="protein sequence ID" value="CAK8695744.1"/>
    <property type="molecule type" value="Genomic_DNA"/>
</dbReference>
<gene>
    <name evidence="9" type="ORF">CVLEPA_LOCUS28970</name>
</gene>
<evidence type="ECO:0000313" key="9">
    <source>
        <dbReference type="EMBL" id="CAK8695744.1"/>
    </source>
</evidence>
<dbReference type="Pfam" id="PF15168">
    <property type="entry name" value="TRIQK"/>
    <property type="match status" value="1"/>
</dbReference>
<dbReference type="InterPro" id="IPR024842">
    <property type="entry name" value="TRIQK"/>
</dbReference>
<dbReference type="Proteomes" id="UP001642483">
    <property type="component" value="Unassembled WGS sequence"/>
</dbReference>
<protein>
    <recommendedName>
        <fullName evidence="3">Triple QxxK/R motif-containing protein</fullName>
    </recommendedName>
</protein>
<keyword evidence="7 8" id="KW-0472">Membrane</keyword>
<name>A0ABP0GYN9_CLALP</name>
<proteinExistence type="inferred from homology"/>
<evidence type="ECO:0000313" key="10">
    <source>
        <dbReference type="Proteomes" id="UP001642483"/>
    </source>
</evidence>
<reference evidence="9 10" key="1">
    <citation type="submission" date="2024-02" db="EMBL/GenBank/DDBJ databases">
        <authorList>
            <person name="Daric V."/>
            <person name="Darras S."/>
        </authorList>
    </citation>
    <scope>NUCLEOTIDE SEQUENCE [LARGE SCALE GENOMIC DNA]</scope>
</reference>
<evidence type="ECO:0000256" key="4">
    <source>
        <dbReference type="ARBA" id="ARBA00022692"/>
    </source>
</evidence>
<evidence type="ECO:0000256" key="6">
    <source>
        <dbReference type="ARBA" id="ARBA00022989"/>
    </source>
</evidence>
<comment type="similarity">
    <text evidence="2">Belongs to the TRIQK family.</text>
</comment>
<accession>A0ABP0GYN9</accession>
<feature type="transmembrane region" description="Helical" evidence="8">
    <location>
        <begin position="50"/>
        <end position="72"/>
    </location>
</feature>
<evidence type="ECO:0000256" key="1">
    <source>
        <dbReference type="ARBA" id="ARBA00004389"/>
    </source>
</evidence>
<evidence type="ECO:0000256" key="5">
    <source>
        <dbReference type="ARBA" id="ARBA00022824"/>
    </source>
</evidence>
<organism evidence="9 10">
    <name type="scientific">Clavelina lepadiformis</name>
    <name type="common">Light-bulb sea squirt</name>
    <name type="synonym">Ascidia lepadiformis</name>
    <dbReference type="NCBI Taxonomy" id="159417"/>
    <lineage>
        <taxon>Eukaryota</taxon>
        <taxon>Metazoa</taxon>
        <taxon>Chordata</taxon>
        <taxon>Tunicata</taxon>
        <taxon>Ascidiacea</taxon>
        <taxon>Aplousobranchia</taxon>
        <taxon>Clavelinidae</taxon>
        <taxon>Clavelina</taxon>
    </lineage>
</organism>